<reference evidence="12 13" key="1">
    <citation type="submission" date="2016-10" db="EMBL/GenBank/DDBJ databases">
        <authorList>
            <person name="de Groot N.N."/>
        </authorList>
    </citation>
    <scope>NUCLEOTIDE SEQUENCE [LARGE SCALE GENOMIC DNA]</scope>
    <source>
        <strain evidence="12 13">DSM 43019</strain>
    </source>
</reference>
<evidence type="ECO:0000256" key="6">
    <source>
        <dbReference type="ARBA" id="ARBA00022970"/>
    </source>
</evidence>
<dbReference type="GO" id="GO:0015190">
    <property type="term" value="F:L-leucine transmembrane transporter activity"/>
    <property type="evidence" value="ECO:0007669"/>
    <property type="project" value="TreeGrafter"/>
</dbReference>
<dbReference type="EMBL" id="FONV01000002">
    <property type="protein sequence ID" value="SFE55706.1"/>
    <property type="molecule type" value="Genomic_DNA"/>
</dbReference>
<evidence type="ECO:0000256" key="2">
    <source>
        <dbReference type="ARBA" id="ARBA00022448"/>
    </source>
</evidence>
<dbReference type="Proteomes" id="UP000199645">
    <property type="component" value="Unassembled WGS sequence"/>
</dbReference>
<keyword evidence="2" id="KW-0813">Transport</keyword>
<feature type="transmembrane region" description="Helical" evidence="10">
    <location>
        <begin position="282"/>
        <end position="300"/>
    </location>
</feature>
<feature type="chain" id="PRO_5011441182" evidence="11">
    <location>
        <begin position="29"/>
        <end position="430"/>
    </location>
</feature>
<feature type="transmembrane region" description="Helical" evidence="10">
    <location>
        <begin position="396"/>
        <end position="417"/>
    </location>
</feature>
<evidence type="ECO:0000256" key="10">
    <source>
        <dbReference type="SAM" id="Phobius"/>
    </source>
</evidence>
<feature type="signal peptide" evidence="11">
    <location>
        <begin position="1"/>
        <end position="28"/>
    </location>
</feature>
<comment type="similarity">
    <text evidence="9">Belongs to the binding-protein-dependent transport system permease family. LivHM subfamily.</text>
</comment>
<feature type="transmembrane region" description="Helical" evidence="10">
    <location>
        <begin position="145"/>
        <end position="168"/>
    </location>
</feature>
<evidence type="ECO:0000256" key="8">
    <source>
        <dbReference type="ARBA" id="ARBA00023136"/>
    </source>
</evidence>
<evidence type="ECO:0000313" key="13">
    <source>
        <dbReference type="Proteomes" id="UP000199645"/>
    </source>
</evidence>
<dbReference type="RefSeq" id="WP_239143388.1">
    <property type="nucleotide sequence ID" value="NZ_BOMT01000018.1"/>
</dbReference>
<evidence type="ECO:0000256" key="3">
    <source>
        <dbReference type="ARBA" id="ARBA00022475"/>
    </source>
</evidence>
<dbReference type="PANTHER" id="PTHR11795:SF371">
    <property type="entry name" value="HIGH-AFFINITY BRANCHED-CHAIN AMINO ACID TRANSPORT SYSTEM PERMEASE PROTEIN LIVH"/>
    <property type="match status" value="1"/>
</dbReference>
<evidence type="ECO:0000256" key="9">
    <source>
        <dbReference type="ARBA" id="ARBA00037998"/>
    </source>
</evidence>
<dbReference type="GO" id="GO:0042941">
    <property type="term" value="P:D-alanine transmembrane transport"/>
    <property type="evidence" value="ECO:0007669"/>
    <property type="project" value="TreeGrafter"/>
</dbReference>
<keyword evidence="3" id="KW-1003">Cell membrane</keyword>
<evidence type="ECO:0000256" key="4">
    <source>
        <dbReference type="ARBA" id="ARBA00022519"/>
    </source>
</evidence>
<dbReference type="GO" id="GO:0015808">
    <property type="term" value="P:L-alanine transport"/>
    <property type="evidence" value="ECO:0007669"/>
    <property type="project" value="TreeGrafter"/>
</dbReference>
<keyword evidence="11" id="KW-0732">Signal</keyword>
<feature type="transmembrane region" description="Helical" evidence="10">
    <location>
        <begin position="331"/>
        <end position="350"/>
    </location>
</feature>
<organism evidence="12 13">
    <name type="scientific">Actinoplanes philippinensis</name>
    <dbReference type="NCBI Taxonomy" id="35752"/>
    <lineage>
        <taxon>Bacteria</taxon>
        <taxon>Bacillati</taxon>
        <taxon>Actinomycetota</taxon>
        <taxon>Actinomycetes</taxon>
        <taxon>Micromonosporales</taxon>
        <taxon>Micromonosporaceae</taxon>
        <taxon>Actinoplanes</taxon>
    </lineage>
</organism>
<evidence type="ECO:0000256" key="7">
    <source>
        <dbReference type="ARBA" id="ARBA00022989"/>
    </source>
</evidence>
<name>A0A1I2BHU3_9ACTN</name>
<feature type="transmembrane region" description="Helical" evidence="10">
    <location>
        <begin position="175"/>
        <end position="195"/>
    </location>
</feature>
<feature type="transmembrane region" description="Helical" evidence="10">
    <location>
        <begin position="201"/>
        <end position="218"/>
    </location>
</feature>
<evidence type="ECO:0000313" key="12">
    <source>
        <dbReference type="EMBL" id="SFE55706.1"/>
    </source>
</evidence>
<gene>
    <name evidence="12" type="ORF">SAMN05421541_102333</name>
</gene>
<evidence type="ECO:0000256" key="1">
    <source>
        <dbReference type="ARBA" id="ARBA00004651"/>
    </source>
</evidence>
<proteinExistence type="inferred from homology"/>
<dbReference type="GO" id="GO:0005886">
    <property type="term" value="C:plasma membrane"/>
    <property type="evidence" value="ECO:0007669"/>
    <property type="project" value="UniProtKB-SubCell"/>
</dbReference>
<accession>A0A1I2BHU3</accession>
<feature type="transmembrane region" description="Helical" evidence="10">
    <location>
        <begin position="230"/>
        <end position="250"/>
    </location>
</feature>
<dbReference type="InterPro" id="IPR001851">
    <property type="entry name" value="ABC_transp_permease"/>
</dbReference>
<dbReference type="GO" id="GO:0005304">
    <property type="term" value="F:L-valine transmembrane transporter activity"/>
    <property type="evidence" value="ECO:0007669"/>
    <property type="project" value="TreeGrafter"/>
</dbReference>
<dbReference type="InterPro" id="IPR052157">
    <property type="entry name" value="BCAA_transport_permease"/>
</dbReference>
<dbReference type="GO" id="GO:1903806">
    <property type="term" value="P:L-isoleucine import across plasma membrane"/>
    <property type="evidence" value="ECO:0007669"/>
    <property type="project" value="TreeGrafter"/>
</dbReference>
<sequence length="430" mass="44427">MRRAVIIFTAVLGFLFTSLGFGATSALAEGEALQGTLINAGQPVAGVVIKVSDEGGTSAGEAKSGADGKWAVPLKAAGTYKVDLDTATLPQGVVVTTGRSSLTLTVFEGAARNVLFPLGASATSGPGAPAPEDDGNSSLARVLDLAYTGIHFGLIIALAALGLSLIFGTMGLTNFAHGELITFGAVICLLFNVSWGMPLEIAAIVAVVLGGVFGYFQDRFFWGWLRNRRTGLIGMMIISIGLALILRYIYLWVFGGTTQQYAQYVAQPGIEIGPISVAPKNLIMDGIAIVVLIGVSLALVMTRLGKATRAVSTNPALAAASGISVDSIIRLVWAIGGALAALSGVMLGVFQGVNYQMGFQILLLVFAAVTLGGLGTAFGALLGSLVVGLATQLSTLWIPTELKNVGALVVLIVIILVRPQGILGRRERIG</sequence>
<feature type="transmembrane region" description="Helical" evidence="10">
    <location>
        <begin position="362"/>
        <end position="390"/>
    </location>
</feature>
<keyword evidence="13" id="KW-1185">Reference proteome</keyword>
<keyword evidence="5 10" id="KW-0812">Transmembrane</keyword>
<keyword evidence="4" id="KW-0997">Cell inner membrane</keyword>
<dbReference type="Pfam" id="PF02653">
    <property type="entry name" value="BPD_transp_2"/>
    <property type="match status" value="1"/>
</dbReference>
<dbReference type="PANTHER" id="PTHR11795">
    <property type="entry name" value="BRANCHED-CHAIN AMINO ACID TRANSPORT SYSTEM PERMEASE PROTEIN LIVH"/>
    <property type="match status" value="1"/>
</dbReference>
<protein>
    <submittedName>
        <fullName evidence="12">Branched-chain amino acid transport system permease protein</fullName>
    </submittedName>
</protein>
<keyword evidence="7 10" id="KW-1133">Transmembrane helix</keyword>
<dbReference type="GO" id="GO:0015192">
    <property type="term" value="F:L-phenylalanine transmembrane transporter activity"/>
    <property type="evidence" value="ECO:0007669"/>
    <property type="project" value="TreeGrafter"/>
</dbReference>
<evidence type="ECO:0000256" key="11">
    <source>
        <dbReference type="SAM" id="SignalP"/>
    </source>
</evidence>
<dbReference type="CDD" id="cd06582">
    <property type="entry name" value="TM_PBP1_LivH_like"/>
    <property type="match status" value="1"/>
</dbReference>
<keyword evidence="8 10" id="KW-0472">Membrane</keyword>
<keyword evidence="6" id="KW-0029">Amino-acid transport</keyword>
<evidence type="ECO:0000256" key="5">
    <source>
        <dbReference type="ARBA" id="ARBA00022692"/>
    </source>
</evidence>
<dbReference type="STRING" id="35752.SAMN05421541_102333"/>
<comment type="subcellular location">
    <subcellularLocation>
        <location evidence="1">Cell membrane</location>
        <topology evidence="1">Multi-pass membrane protein</topology>
    </subcellularLocation>
</comment>
<dbReference type="GO" id="GO:0015188">
    <property type="term" value="F:L-isoleucine transmembrane transporter activity"/>
    <property type="evidence" value="ECO:0007669"/>
    <property type="project" value="TreeGrafter"/>
</dbReference>
<dbReference type="AlphaFoldDB" id="A0A1I2BHU3"/>